<comment type="caution">
    <text evidence="2">The sequence shown here is derived from an EMBL/GenBank/DDBJ whole genome shotgun (WGS) entry which is preliminary data.</text>
</comment>
<dbReference type="Proteomes" id="UP001280581">
    <property type="component" value="Unassembled WGS sequence"/>
</dbReference>
<evidence type="ECO:0000313" key="2">
    <source>
        <dbReference type="EMBL" id="KAK3216299.1"/>
    </source>
</evidence>
<feature type="compositionally biased region" description="Polar residues" evidence="1">
    <location>
        <begin position="70"/>
        <end position="84"/>
    </location>
</feature>
<feature type="compositionally biased region" description="Basic and acidic residues" evidence="1">
    <location>
        <begin position="38"/>
        <end position="47"/>
    </location>
</feature>
<dbReference type="EMBL" id="WVTA01000002">
    <property type="protein sequence ID" value="KAK3216299.1"/>
    <property type="molecule type" value="Genomic_DNA"/>
</dbReference>
<feature type="region of interest" description="Disordered" evidence="1">
    <location>
        <begin position="38"/>
        <end position="89"/>
    </location>
</feature>
<gene>
    <name evidence="2" type="ORF">GRF29_8g2860927</name>
</gene>
<protein>
    <submittedName>
        <fullName evidence="2">Uncharacterized protein</fullName>
    </submittedName>
</protein>
<dbReference type="AlphaFoldDB" id="A0AAN6M834"/>
<evidence type="ECO:0000313" key="3">
    <source>
        <dbReference type="Proteomes" id="UP001280581"/>
    </source>
</evidence>
<evidence type="ECO:0000256" key="1">
    <source>
        <dbReference type="SAM" id="MobiDB-lite"/>
    </source>
</evidence>
<name>A0AAN6M834_9PLEO</name>
<keyword evidence="3" id="KW-1185">Reference proteome</keyword>
<accession>A0AAN6M834</accession>
<proteinExistence type="predicted"/>
<sequence>MTDRLWIHVQRSQISKATVGSIRAFCITGSKITTVERPSEILEEREAQGGSTGQHIDTKPESTPDVLSNPHCSALSNNLTQPSPKSGVAHDITENPALMNAVNHSQHSVALMPTLHEGRSGAFKEMNSNSMGDEEATLFNSAETVQSIGAITNQRLYDHTNSDVSCASEVSSLYMDDELLFFNL</sequence>
<reference evidence="2 3" key="1">
    <citation type="submission" date="2021-02" db="EMBL/GenBank/DDBJ databases">
        <title>Genome assembly of Pseudopithomyces chartarum.</title>
        <authorList>
            <person name="Jauregui R."/>
            <person name="Singh J."/>
            <person name="Voisey C."/>
        </authorList>
    </citation>
    <scope>NUCLEOTIDE SEQUENCE [LARGE SCALE GENOMIC DNA]</scope>
    <source>
        <strain evidence="2 3">AGR01</strain>
    </source>
</reference>
<organism evidence="2 3">
    <name type="scientific">Pseudopithomyces chartarum</name>
    <dbReference type="NCBI Taxonomy" id="1892770"/>
    <lineage>
        <taxon>Eukaryota</taxon>
        <taxon>Fungi</taxon>
        <taxon>Dikarya</taxon>
        <taxon>Ascomycota</taxon>
        <taxon>Pezizomycotina</taxon>
        <taxon>Dothideomycetes</taxon>
        <taxon>Pleosporomycetidae</taxon>
        <taxon>Pleosporales</taxon>
        <taxon>Massarineae</taxon>
        <taxon>Didymosphaeriaceae</taxon>
        <taxon>Pseudopithomyces</taxon>
    </lineage>
</organism>